<name>A0A1H9ZLQ4_9FIRM</name>
<reference evidence="4" key="1">
    <citation type="submission" date="2016-10" db="EMBL/GenBank/DDBJ databases">
        <authorList>
            <person name="Varghese N."/>
            <person name="Submissions S."/>
        </authorList>
    </citation>
    <scope>NUCLEOTIDE SEQUENCE [LARGE SCALE GENOMIC DNA]</scope>
    <source>
        <strain evidence="4">DSM 13577</strain>
    </source>
</reference>
<accession>A0A1H9ZLQ4</accession>
<evidence type="ECO:0000256" key="1">
    <source>
        <dbReference type="SAM" id="Coils"/>
    </source>
</evidence>
<dbReference type="PANTHER" id="PTHR30050">
    <property type="entry name" value="CHROMOSOMAL REPLICATION INITIATOR PROTEIN DNAA"/>
    <property type="match status" value="1"/>
</dbReference>
<gene>
    <name evidence="3" type="ORF">SAMN03080614_101026</name>
</gene>
<dbReference type="CDD" id="cd00009">
    <property type="entry name" value="AAA"/>
    <property type="match status" value="1"/>
</dbReference>
<dbReference type="STRING" id="1120990.SAMN03080614_101026"/>
<dbReference type="InterPro" id="IPR003593">
    <property type="entry name" value="AAA+_ATPase"/>
</dbReference>
<dbReference type="PRINTS" id="PR00051">
    <property type="entry name" value="DNAA"/>
</dbReference>
<sequence>MEELYNKMLDSDNFLIRQKIVASHQKNIEKLYQQFPDLKKLDTDIANLQKEYAIELAKKIKGEQSKDLKTLQERLDILVSQKNQFLKNNNIPVNYKEPQWKCGKCQDRGKIYTSLGVKPCDCQVDDSLVFKKRRAGLTPKIQNSTFENTNFLKYLPNDRKNAETVYKVIQNYLNKLVTYIKKGQAFQEGIFIHGQTGSGKTHLLGCIANFLIEQQIDVLYVVYADLLDKIRETYNEEATETESAILRRVTSVSVLLIDDLGMEKNSEFAQKYLAQIIDHRYRNMLPTIITSNFTLTELKERSKNDMYGERVIWRLVEISHLFQLTGNLRNTL</sequence>
<dbReference type="Pfam" id="PF01695">
    <property type="entry name" value="IstB_IS21"/>
    <property type="match status" value="1"/>
</dbReference>
<dbReference type="InterPro" id="IPR002611">
    <property type="entry name" value="IstB_ATP-bd"/>
</dbReference>
<evidence type="ECO:0000313" key="4">
    <source>
        <dbReference type="Proteomes" id="UP000243819"/>
    </source>
</evidence>
<dbReference type="PANTHER" id="PTHR30050:SF4">
    <property type="entry name" value="ATP-BINDING PROTEIN RV3427C IN INSERTION SEQUENCE-RELATED"/>
    <property type="match status" value="1"/>
</dbReference>
<dbReference type="GO" id="GO:0005524">
    <property type="term" value="F:ATP binding"/>
    <property type="evidence" value="ECO:0007669"/>
    <property type="project" value="InterPro"/>
</dbReference>
<organism evidence="3 4">
    <name type="scientific">Anaerobranca gottschalkii DSM 13577</name>
    <dbReference type="NCBI Taxonomy" id="1120990"/>
    <lineage>
        <taxon>Bacteria</taxon>
        <taxon>Bacillati</taxon>
        <taxon>Bacillota</taxon>
        <taxon>Clostridia</taxon>
        <taxon>Eubacteriales</taxon>
        <taxon>Proteinivoracaceae</taxon>
        <taxon>Anaerobranca</taxon>
    </lineage>
</organism>
<dbReference type="AlphaFoldDB" id="A0A1H9ZLQ4"/>
<dbReference type="SUPFAM" id="SSF52540">
    <property type="entry name" value="P-loop containing nucleoside triphosphate hydrolases"/>
    <property type="match status" value="1"/>
</dbReference>
<dbReference type="Proteomes" id="UP000243819">
    <property type="component" value="Unassembled WGS sequence"/>
</dbReference>
<feature type="domain" description="AAA+ ATPase" evidence="2">
    <location>
        <begin position="186"/>
        <end position="317"/>
    </location>
</feature>
<dbReference type="InterPro" id="IPR020591">
    <property type="entry name" value="Chromosome_initiator_DnaA-like"/>
</dbReference>
<dbReference type="EMBL" id="FOIF01000010">
    <property type="protein sequence ID" value="SES82086.1"/>
    <property type="molecule type" value="Genomic_DNA"/>
</dbReference>
<keyword evidence="4" id="KW-1185">Reference proteome</keyword>
<keyword evidence="1" id="KW-0175">Coiled coil</keyword>
<protein>
    <submittedName>
        <fullName evidence="3">IstB-like ATP binding protein</fullName>
    </submittedName>
</protein>
<dbReference type="Gene3D" id="3.40.50.300">
    <property type="entry name" value="P-loop containing nucleotide triphosphate hydrolases"/>
    <property type="match status" value="1"/>
</dbReference>
<dbReference type="GO" id="GO:0006260">
    <property type="term" value="P:DNA replication"/>
    <property type="evidence" value="ECO:0007669"/>
    <property type="project" value="TreeGrafter"/>
</dbReference>
<evidence type="ECO:0000313" key="3">
    <source>
        <dbReference type="EMBL" id="SES82086.1"/>
    </source>
</evidence>
<proteinExistence type="predicted"/>
<dbReference type="SMART" id="SM00382">
    <property type="entry name" value="AAA"/>
    <property type="match status" value="1"/>
</dbReference>
<feature type="coiled-coil region" evidence="1">
    <location>
        <begin position="38"/>
        <end position="88"/>
    </location>
</feature>
<evidence type="ECO:0000259" key="2">
    <source>
        <dbReference type="SMART" id="SM00382"/>
    </source>
</evidence>
<dbReference type="RefSeq" id="WP_091349562.1">
    <property type="nucleotide sequence ID" value="NZ_FOIF01000010.1"/>
</dbReference>
<dbReference type="InterPro" id="IPR027417">
    <property type="entry name" value="P-loop_NTPase"/>
</dbReference>